<keyword evidence="2" id="KW-1185">Reference proteome</keyword>
<dbReference type="Pfam" id="PF13689">
    <property type="entry name" value="DUF4154"/>
    <property type="match status" value="1"/>
</dbReference>
<gene>
    <name evidence="1" type="ORF">KK083_16615</name>
</gene>
<evidence type="ECO:0000313" key="1">
    <source>
        <dbReference type="EMBL" id="MBT1698516.1"/>
    </source>
</evidence>
<sequence length="140" mass="15373">MMLNFARGIQWPETKNNGNFVIGVLEYPPLAAELGTATASAKIGNQKIEVKEIQRPEEVGGCHILFIPAYKARALAAVLEKIGVQPTLIITNKMDYARKGSGVNFLLVEGKLKYEINCGSIERRGMKISANVKRMGIIVE</sequence>
<dbReference type="InterPro" id="IPR025293">
    <property type="entry name" value="YfiR/HmsC-like"/>
</dbReference>
<proteinExistence type="predicted"/>
<dbReference type="Proteomes" id="UP001319200">
    <property type="component" value="Unassembled WGS sequence"/>
</dbReference>
<protein>
    <submittedName>
        <fullName evidence="1">DUF4154 domain-containing protein</fullName>
    </submittedName>
</protein>
<evidence type="ECO:0000313" key="2">
    <source>
        <dbReference type="Proteomes" id="UP001319200"/>
    </source>
</evidence>
<name>A0AAP2DLM1_9BACT</name>
<dbReference type="AlphaFoldDB" id="A0AAP2DLM1"/>
<dbReference type="EMBL" id="JAHESF010000015">
    <property type="protein sequence ID" value="MBT1698516.1"/>
    <property type="molecule type" value="Genomic_DNA"/>
</dbReference>
<reference evidence="1 2" key="1">
    <citation type="submission" date="2021-05" db="EMBL/GenBank/DDBJ databases">
        <title>A Polyphasic approach of four new species of the genus Ohtaekwangia: Ohtaekwangia histidinii sp. nov., Ohtaekwangia cretensis sp. nov., Ohtaekwangia indiensis sp. nov., Ohtaekwangia reichenbachii sp. nov. from diverse environment.</title>
        <authorList>
            <person name="Octaviana S."/>
        </authorList>
    </citation>
    <scope>NUCLEOTIDE SEQUENCE [LARGE SCALE GENOMIC DNA]</scope>
    <source>
        <strain evidence="1 2">PWU4</strain>
    </source>
</reference>
<organism evidence="1 2">
    <name type="scientific">Chryseosolibacter histidini</name>
    <dbReference type="NCBI Taxonomy" id="2782349"/>
    <lineage>
        <taxon>Bacteria</taxon>
        <taxon>Pseudomonadati</taxon>
        <taxon>Bacteroidota</taxon>
        <taxon>Cytophagia</taxon>
        <taxon>Cytophagales</taxon>
        <taxon>Chryseotaleaceae</taxon>
        <taxon>Chryseosolibacter</taxon>
    </lineage>
</organism>
<dbReference type="RefSeq" id="WP_254164747.1">
    <property type="nucleotide sequence ID" value="NZ_JAHESF010000015.1"/>
</dbReference>
<comment type="caution">
    <text evidence="1">The sequence shown here is derived from an EMBL/GenBank/DDBJ whole genome shotgun (WGS) entry which is preliminary data.</text>
</comment>
<accession>A0AAP2DLM1</accession>